<keyword evidence="2" id="KW-1185">Reference proteome</keyword>
<evidence type="ECO:0000313" key="2">
    <source>
        <dbReference type="Proteomes" id="UP000184387"/>
    </source>
</evidence>
<dbReference type="RefSeq" id="WP_073139226.1">
    <property type="nucleotide sequence ID" value="NZ_FQZF01000038.1"/>
</dbReference>
<dbReference type="STRING" id="198092.SAMN02745194_04515"/>
<sequence>MSEKMKPTRYVIINDCDAPEPRMVCQWVPGVGYCYLDRRGIKPTYDGMTGTHATPVEAFGFVWTDNPDGTVSFYRSERPVTATYQDGKLRRWQDRADGFEFRRLVAGALKMPENPHA</sequence>
<dbReference type="EMBL" id="FQZF01000038">
    <property type="protein sequence ID" value="SHK23707.1"/>
    <property type="molecule type" value="Genomic_DNA"/>
</dbReference>
<reference evidence="1 2" key="1">
    <citation type="submission" date="2016-11" db="EMBL/GenBank/DDBJ databases">
        <authorList>
            <person name="Jaros S."/>
            <person name="Januszkiewicz K."/>
            <person name="Wedrychowicz H."/>
        </authorList>
    </citation>
    <scope>NUCLEOTIDE SEQUENCE [LARGE SCALE GENOMIC DNA]</scope>
    <source>
        <strain evidence="1 2">DSM 14916</strain>
    </source>
</reference>
<dbReference type="AlphaFoldDB" id="A0A1M6QUK3"/>
<name>A0A1M6QUK3_9PROT</name>
<evidence type="ECO:0000313" key="1">
    <source>
        <dbReference type="EMBL" id="SHK23707.1"/>
    </source>
</evidence>
<proteinExistence type="predicted"/>
<organism evidence="1 2">
    <name type="scientific">Muricoccus roseus</name>
    <dbReference type="NCBI Taxonomy" id="198092"/>
    <lineage>
        <taxon>Bacteria</taxon>
        <taxon>Pseudomonadati</taxon>
        <taxon>Pseudomonadota</taxon>
        <taxon>Alphaproteobacteria</taxon>
        <taxon>Acetobacterales</taxon>
        <taxon>Roseomonadaceae</taxon>
        <taxon>Muricoccus</taxon>
    </lineage>
</organism>
<accession>A0A1M6QUK3</accession>
<protein>
    <submittedName>
        <fullName evidence="1">Uncharacterized protein</fullName>
    </submittedName>
</protein>
<gene>
    <name evidence="1" type="ORF">SAMN02745194_04515</name>
</gene>
<dbReference type="Proteomes" id="UP000184387">
    <property type="component" value="Unassembled WGS sequence"/>
</dbReference>